<dbReference type="PROSITE" id="PS50929">
    <property type="entry name" value="ABC_TM1F"/>
    <property type="match status" value="1"/>
</dbReference>
<name>A0ABW1WLN5_9HYPH</name>
<evidence type="ECO:0000256" key="6">
    <source>
        <dbReference type="ARBA" id="ARBA00022989"/>
    </source>
</evidence>
<dbReference type="GO" id="GO:0005524">
    <property type="term" value="F:ATP binding"/>
    <property type="evidence" value="ECO:0007669"/>
    <property type="project" value="UniProtKB-KW"/>
</dbReference>
<evidence type="ECO:0000256" key="2">
    <source>
        <dbReference type="ARBA" id="ARBA00005417"/>
    </source>
</evidence>
<feature type="transmembrane region" description="Helical" evidence="9">
    <location>
        <begin position="82"/>
        <end position="104"/>
    </location>
</feature>
<dbReference type="InterPro" id="IPR036640">
    <property type="entry name" value="ABC1_TM_sf"/>
</dbReference>
<dbReference type="Proteomes" id="UP001596237">
    <property type="component" value="Unassembled WGS sequence"/>
</dbReference>
<dbReference type="SMART" id="SM00382">
    <property type="entry name" value="AAA"/>
    <property type="match status" value="1"/>
</dbReference>
<dbReference type="InterPro" id="IPR003593">
    <property type="entry name" value="AAA+_ATPase"/>
</dbReference>
<feature type="transmembrane region" description="Helical" evidence="9">
    <location>
        <begin position="201"/>
        <end position="234"/>
    </location>
</feature>
<comment type="similarity">
    <text evidence="2">Belongs to the ABC transporter superfamily.</text>
</comment>
<evidence type="ECO:0000259" key="11">
    <source>
        <dbReference type="PROSITE" id="PS50929"/>
    </source>
</evidence>
<keyword evidence="6 9" id="KW-1133">Transmembrane helix</keyword>
<feature type="domain" description="ABC transmembrane type-1" evidence="11">
    <location>
        <begin position="80"/>
        <end position="350"/>
    </location>
</feature>
<dbReference type="Pfam" id="PF00005">
    <property type="entry name" value="ABC_tran"/>
    <property type="match status" value="1"/>
</dbReference>
<dbReference type="Pfam" id="PF00664">
    <property type="entry name" value="ABC_membrane"/>
    <property type="match status" value="1"/>
</dbReference>
<keyword evidence="7 9" id="KW-0472">Membrane</keyword>
<evidence type="ECO:0000256" key="8">
    <source>
        <dbReference type="SAM" id="MobiDB-lite"/>
    </source>
</evidence>
<keyword evidence="3 9" id="KW-0812">Transmembrane</keyword>
<dbReference type="PANTHER" id="PTHR24221">
    <property type="entry name" value="ATP-BINDING CASSETTE SUB-FAMILY B"/>
    <property type="match status" value="1"/>
</dbReference>
<evidence type="ECO:0000256" key="9">
    <source>
        <dbReference type="SAM" id="Phobius"/>
    </source>
</evidence>
<dbReference type="PANTHER" id="PTHR24221:SF654">
    <property type="entry name" value="ATP-BINDING CASSETTE SUB-FAMILY B MEMBER 6"/>
    <property type="match status" value="1"/>
</dbReference>
<dbReference type="EMBL" id="JBHSTT010000030">
    <property type="protein sequence ID" value="MFC6389497.1"/>
    <property type="molecule type" value="Genomic_DNA"/>
</dbReference>
<gene>
    <name evidence="12" type="ORF">ACFQDP_09130</name>
</gene>
<evidence type="ECO:0000256" key="1">
    <source>
        <dbReference type="ARBA" id="ARBA00004651"/>
    </source>
</evidence>
<protein>
    <submittedName>
        <fullName evidence="12">ABC transporter ATP-binding protein</fullName>
    </submittedName>
</protein>
<dbReference type="PROSITE" id="PS50893">
    <property type="entry name" value="ABC_TRANSPORTER_2"/>
    <property type="match status" value="1"/>
</dbReference>
<dbReference type="InterPro" id="IPR027417">
    <property type="entry name" value="P-loop_NTPase"/>
</dbReference>
<keyword evidence="5 12" id="KW-0067">ATP-binding</keyword>
<evidence type="ECO:0000256" key="3">
    <source>
        <dbReference type="ARBA" id="ARBA00022692"/>
    </source>
</evidence>
<comment type="subcellular location">
    <subcellularLocation>
        <location evidence="1">Cell membrane</location>
        <topology evidence="1">Multi-pass membrane protein</topology>
    </subcellularLocation>
</comment>
<evidence type="ECO:0000313" key="13">
    <source>
        <dbReference type="Proteomes" id="UP001596237"/>
    </source>
</evidence>
<dbReference type="Gene3D" id="1.20.1560.10">
    <property type="entry name" value="ABC transporter type 1, transmembrane domain"/>
    <property type="match status" value="1"/>
</dbReference>
<feature type="domain" description="ABC transporter" evidence="10">
    <location>
        <begin position="391"/>
        <end position="625"/>
    </location>
</feature>
<dbReference type="InterPro" id="IPR003439">
    <property type="entry name" value="ABC_transporter-like_ATP-bd"/>
</dbReference>
<feature type="region of interest" description="Disordered" evidence="8">
    <location>
        <begin position="22"/>
        <end position="54"/>
    </location>
</feature>
<dbReference type="SUPFAM" id="SSF52540">
    <property type="entry name" value="P-loop containing nucleoside triphosphate hydrolases"/>
    <property type="match status" value="1"/>
</dbReference>
<comment type="caution">
    <text evidence="12">The sequence shown here is derived from an EMBL/GenBank/DDBJ whole genome shotgun (WGS) entry which is preliminary data.</text>
</comment>
<evidence type="ECO:0000256" key="7">
    <source>
        <dbReference type="ARBA" id="ARBA00023136"/>
    </source>
</evidence>
<dbReference type="InterPro" id="IPR039421">
    <property type="entry name" value="Type_1_exporter"/>
</dbReference>
<evidence type="ECO:0000256" key="4">
    <source>
        <dbReference type="ARBA" id="ARBA00022741"/>
    </source>
</evidence>
<proteinExistence type="inferred from homology"/>
<feature type="transmembrane region" description="Helical" evidence="9">
    <location>
        <begin position="116"/>
        <end position="142"/>
    </location>
</feature>
<evidence type="ECO:0000256" key="5">
    <source>
        <dbReference type="ARBA" id="ARBA00022840"/>
    </source>
</evidence>
<accession>A0ABW1WLN5</accession>
<organism evidence="12 13">
    <name type="scientific">Methylorubrum zatmanii</name>
    <dbReference type="NCBI Taxonomy" id="29429"/>
    <lineage>
        <taxon>Bacteria</taxon>
        <taxon>Pseudomonadati</taxon>
        <taxon>Pseudomonadota</taxon>
        <taxon>Alphaproteobacteria</taxon>
        <taxon>Hyphomicrobiales</taxon>
        <taxon>Methylobacteriaceae</taxon>
        <taxon>Methylorubrum</taxon>
    </lineage>
</organism>
<keyword evidence="13" id="KW-1185">Reference proteome</keyword>
<dbReference type="PROSITE" id="PS00211">
    <property type="entry name" value="ABC_TRANSPORTER_1"/>
    <property type="match status" value="1"/>
</dbReference>
<reference evidence="13" key="1">
    <citation type="journal article" date="2019" name="Int. J. Syst. Evol. Microbiol.">
        <title>The Global Catalogue of Microorganisms (GCM) 10K type strain sequencing project: providing services to taxonomists for standard genome sequencing and annotation.</title>
        <authorList>
            <consortium name="The Broad Institute Genomics Platform"/>
            <consortium name="The Broad Institute Genome Sequencing Center for Infectious Disease"/>
            <person name="Wu L."/>
            <person name="Ma J."/>
        </authorList>
    </citation>
    <scope>NUCLEOTIDE SEQUENCE [LARGE SCALE GENOMIC DNA]</scope>
    <source>
        <strain evidence="13">CCUG 36916</strain>
    </source>
</reference>
<dbReference type="InterPro" id="IPR011527">
    <property type="entry name" value="ABC1_TM_dom"/>
</dbReference>
<sequence length="635" mass="67512">MGPCWRRAAAMPAIGRCRTPARRAGAPLRRRAPMPPVPRVLSEGDTTSRESGAGKEARAVPWWRDLTGRIEPRLRRRYRVGLALLAADAGLAALPLLTAAWVIGQLAADTWTSGKAWIAAAIVAGAFLARLAVMPVGFARGFEAGYGAVAELRLALFAHLRRLGLGALSRIGAASLADLVTHRFRWIEEEAGYGLGRQIGHAALVLVLILGLASVHPAFLAAIAVLAGAAALAYRRLDRAFSRLARDQASLVAESAERMVEYLAGLPVLRSLGQVGARQGAYRRQVEALHAFYRATIGTVAPLVSATRILLDLALLALVGIAVTLFALGAIGAPGLAVALVLVLLLLPPLEASVGEGFMLRLVGDAHVRAAAILAQPPLTEGVETPRTGEIRFEGVRFGYDPGRPVLDGFDLVLPHGHVTAVIGPSGAGKSTLLSLLARSFDVEAGRITIGAQDIRAVPLDRHLARLGVVPQDVFLFADTLAGNLRIAKPEATEAECRAAAERACCAGFAAHLPEKDGTRIGEGGRDLSGGERQRVAIARAMLKDAEIVLLDEATSALDAESEHGVGEGLRTLFRGRTVVMIAHRLQTVAQADHIVVMEAGRVVDRGPPAELEARCALYRNLWAAYHDTERWRLT</sequence>
<evidence type="ECO:0000313" key="12">
    <source>
        <dbReference type="EMBL" id="MFC6389497.1"/>
    </source>
</evidence>
<dbReference type="SUPFAM" id="SSF90123">
    <property type="entry name" value="ABC transporter transmembrane region"/>
    <property type="match status" value="1"/>
</dbReference>
<evidence type="ECO:0000259" key="10">
    <source>
        <dbReference type="PROSITE" id="PS50893"/>
    </source>
</evidence>
<dbReference type="InterPro" id="IPR017871">
    <property type="entry name" value="ABC_transporter-like_CS"/>
</dbReference>
<dbReference type="Gene3D" id="3.40.50.300">
    <property type="entry name" value="P-loop containing nucleotide triphosphate hydrolases"/>
    <property type="match status" value="1"/>
</dbReference>
<keyword evidence="4" id="KW-0547">Nucleotide-binding</keyword>
<feature type="transmembrane region" description="Helical" evidence="9">
    <location>
        <begin position="317"/>
        <end position="347"/>
    </location>
</feature>
<dbReference type="RefSeq" id="WP_378739647.1">
    <property type="nucleotide sequence ID" value="NZ_JBHSTT010000030.1"/>
</dbReference>